<dbReference type="EMBL" id="JARKIB010000270">
    <property type="protein sequence ID" value="KAJ7717953.1"/>
    <property type="molecule type" value="Genomic_DNA"/>
</dbReference>
<feature type="region of interest" description="Disordered" evidence="1">
    <location>
        <begin position="26"/>
        <end position="45"/>
    </location>
</feature>
<evidence type="ECO:0000313" key="4">
    <source>
        <dbReference type="Proteomes" id="UP001215598"/>
    </source>
</evidence>
<dbReference type="AlphaFoldDB" id="A0AAD7HD13"/>
<keyword evidence="2" id="KW-0732">Signal</keyword>
<feature type="compositionally biased region" description="Polar residues" evidence="1">
    <location>
        <begin position="31"/>
        <end position="40"/>
    </location>
</feature>
<feature type="chain" id="PRO_5042144489" evidence="2">
    <location>
        <begin position="23"/>
        <end position="427"/>
    </location>
</feature>
<proteinExistence type="predicted"/>
<protein>
    <submittedName>
        <fullName evidence="3">Uncharacterized protein</fullName>
    </submittedName>
</protein>
<organism evidence="3 4">
    <name type="scientific">Mycena metata</name>
    <dbReference type="NCBI Taxonomy" id="1033252"/>
    <lineage>
        <taxon>Eukaryota</taxon>
        <taxon>Fungi</taxon>
        <taxon>Dikarya</taxon>
        <taxon>Basidiomycota</taxon>
        <taxon>Agaricomycotina</taxon>
        <taxon>Agaricomycetes</taxon>
        <taxon>Agaricomycetidae</taxon>
        <taxon>Agaricales</taxon>
        <taxon>Marasmiineae</taxon>
        <taxon>Mycenaceae</taxon>
        <taxon>Mycena</taxon>
    </lineage>
</organism>
<dbReference type="Proteomes" id="UP001215598">
    <property type="component" value="Unassembled WGS sequence"/>
</dbReference>
<gene>
    <name evidence="3" type="ORF">B0H16DRAFT_1798507</name>
</gene>
<evidence type="ECO:0000256" key="1">
    <source>
        <dbReference type="SAM" id="MobiDB-lite"/>
    </source>
</evidence>
<accession>A0AAD7HD13</accession>
<keyword evidence="4" id="KW-1185">Reference proteome</keyword>
<name>A0AAD7HD13_9AGAR</name>
<reference evidence="3" key="1">
    <citation type="submission" date="2023-03" db="EMBL/GenBank/DDBJ databases">
        <title>Massive genome expansion in bonnet fungi (Mycena s.s.) driven by repeated elements and novel gene families across ecological guilds.</title>
        <authorList>
            <consortium name="Lawrence Berkeley National Laboratory"/>
            <person name="Harder C.B."/>
            <person name="Miyauchi S."/>
            <person name="Viragh M."/>
            <person name="Kuo A."/>
            <person name="Thoen E."/>
            <person name="Andreopoulos B."/>
            <person name="Lu D."/>
            <person name="Skrede I."/>
            <person name="Drula E."/>
            <person name="Henrissat B."/>
            <person name="Morin E."/>
            <person name="Kohler A."/>
            <person name="Barry K."/>
            <person name="LaButti K."/>
            <person name="Morin E."/>
            <person name="Salamov A."/>
            <person name="Lipzen A."/>
            <person name="Mereny Z."/>
            <person name="Hegedus B."/>
            <person name="Baldrian P."/>
            <person name="Stursova M."/>
            <person name="Weitz H."/>
            <person name="Taylor A."/>
            <person name="Grigoriev I.V."/>
            <person name="Nagy L.G."/>
            <person name="Martin F."/>
            <person name="Kauserud H."/>
        </authorList>
    </citation>
    <scope>NUCLEOTIDE SEQUENCE</scope>
    <source>
        <strain evidence="3">CBHHK182m</strain>
    </source>
</reference>
<comment type="caution">
    <text evidence="3">The sequence shown here is derived from an EMBL/GenBank/DDBJ whole genome shotgun (WGS) entry which is preliminary data.</text>
</comment>
<evidence type="ECO:0000256" key="2">
    <source>
        <dbReference type="SAM" id="SignalP"/>
    </source>
</evidence>
<sequence length="427" mass="45217">MLLALASLAGLLPALLPPKSNAASSGRFLQRASQRQSQPSGDALPADNAAATLVRSRPSSGALAENLTGIHSPSRAQPSFQTSFPPPWPPASLGESRIGGRHQKRESRVASLVSGIISSSVMLVRGKDIDGVGEVVDCLNRETVQRSPMEAFPHLRALFGGNPPPFSEWGTNPVILEADRQARQAASRPHRFSEFSTPHCNPEWSPPINLMHTQMSGEDGLLKFDFWLRYPTKPPHPERVSESDRFVRDLAKLRAQLACSYAVFLIRRHRQVDIDADAAQAAARVEAAAAETATYLASLAADDYLAAWLGLSVADVETLGITDMPPLTPASAPTSPHPRFSFWGDGTPSGLGLWHGDPASGWPTPPPDDTSWGTGDGWGNGWGSTVAAAPVAGGSGWGTGWGSEAEEALRTGALGPVAVVAAVFSPL</sequence>
<feature type="signal peptide" evidence="2">
    <location>
        <begin position="1"/>
        <end position="22"/>
    </location>
</feature>
<evidence type="ECO:0000313" key="3">
    <source>
        <dbReference type="EMBL" id="KAJ7717953.1"/>
    </source>
</evidence>